<dbReference type="AlphaFoldDB" id="A0ABD2Y762"/>
<keyword evidence="1" id="KW-0472">Membrane</keyword>
<sequence>MALQQFLGFNIDRLNMLIGPLLSFTLLPNFMHVAYDITVWDTLLGILMQIIIYTMSGDVYMSAAICLSCLGLILYRCASYSVPAMPILQVKMMELQSC</sequence>
<keyword evidence="1" id="KW-0812">Transmembrane</keyword>
<organism evidence="2 3">
    <name type="scientific">Cinchona calisaya</name>
    <dbReference type="NCBI Taxonomy" id="153742"/>
    <lineage>
        <taxon>Eukaryota</taxon>
        <taxon>Viridiplantae</taxon>
        <taxon>Streptophyta</taxon>
        <taxon>Embryophyta</taxon>
        <taxon>Tracheophyta</taxon>
        <taxon>Spermatophyta</taxon>
        <taxon>Magnoliopsida</taxon>
        <taxon>eudicotyledons</taxon>
        <taxon>Gunneridae</taxon>
        <taxon>Pentapetalae</taxon>
        <taxon>asterids</taxon>
        <taxon>lamiids</taxon>
        <taxon>Gentianales</taxon>
        <taxon>Rubiaceae</taxon>
        <taxon>Cinchonoideae</taxon>
        <taxon>Cinchoneae</taxon>
        <taxon>Cinchona</taxon>
    </lineage>
</organism>
<feature type="transmembrane region" description="Helical" evidence="1">
    <location>
        <begin position="59"/>
        <end position="78"/>
    </location>
</feature>
<dbReference type="EMBL" id="JBJUIK010000015">
    <property type="protein sequence ID" value="KAL3503331.1"/>
    <property type="molecule type" value="Genomic_DNA"/>
</dbReference>
<name>A0ABD2Y762_9GENT</name>
<proteinExistence type="predicted"/>
<keyword evidence="1" id="KW-1133">Transmembrane helix</keyword>
<evidence type="ECO:0000313" key="2">
    <source>
        <dbReference type="EMBL" id="KAL3503331.1"/>
    </source>
</evidence>
<keyword evidence="3" id="KW-1185">Reference proteome</keyword>
<reference evidence="2 3" key="1">
    <citation type="submission" date="2024-11" db="EMBL/GenBank/DDBJ databases">
        <title>A near-complete genome assembly of Cinchona calisaya.</title>
        <authorList>
            <person name="Lian D.C."/>
            <person name="Zhao X.W."/>
            <person name="Wei L."/>
        </authorList>
    </citation>
    <scope>NUCLEOTIDE SEQUENCE [LARGE SCALE GENOMIC DNA]</scope>
    <source>
        <tissue evidence="2">Nenye</tissue>
    </source>
</reference>
<comment type="caution">
    <text evidence="2">The sequence shown here is derived from an EMBL/GenBank/DDBJ whole genome shotgun (WGS) entry which is preliminary data.</text>
</comment>
<dbReference type="Proteomes" id="UP001630127">
    <property type="component" value="Unassembled WGS sequence"/>
</dbReference>
<gene>
    <name evidence="2" type="ORF">ACH5RR_037780</name>
</gene>
<protein>
    <submittedName>
        <fullName evidence="2">Uncharacterized protein</fullName>
    </submittedName>
</protein>
<evidence type="ECO:0000256" key="1">
    <source>
        <dbReference type="SAM" id="Phobius"/>
    </source>
</evidence>
<evidence type="ECO:0000313" key="3">
    <source>
        <dbReference type="Proteomes" id="UP001630127"/>
    </source>
</evidence>
<accession>A0ABD2Y762</accession>